<comment type="function">
    <text evidence="1">Catalyzes the ATP-dependent phosphorylation of thiamine-monophosphate (TMP) to form thiamine-pyrophosphate (TPP), the active form of vitamin B1.</text>
</comment>
<keyword evidence="1 3" id="KW-0418">Kinase</keyword>
<dbReference type="GO" id="GO:0000287">
    <property type="term" value="F:magnesium ion binding"/>
    <property type="evidence" value="ECO:0007669"/>
    <property type="project" value="UniProtKB-UniRule"/>
</dbReference>
<dbReference type="AlphaFoldDB" id="A0A7C2FDZ3"/>
<comment type="catalytic activity">
    <reaction evidence="1">
        <text>thiamine phosphate + ATP = thiamine diphosphate + ADP</text>
        <dbReference type="Rhea" id="RHEA:15913"/>
        <dbReference type="ChEBI" id="CHEBI:30616"/>
        <dbReference type="ChEBI" id="CHEBI:37575"/>
        <dbReference type="ChEBI" id="CHEBI:58937"/>
        <dbReference type="ChEBI" id="CHEBI:456216"/>
        <dbReference type="EC" id="2.7.4.16"/>
    </reaction>
</comment>
<dbReference type="InterPro" id="IPR036921">
    <property type="entry name" value="PurM-like_N_sf"/>
</dbReference>
<dbReference type="GO" id="GO:0009229">
    <property type="term" value="P:thiamine diphosphate biosynthetic process"/>
    <property type="evidence" value="ECO:0007669"/>
    <property type="project" value="UniProtKB-UniRule"/>
</dbReference>
<comment type="pathway">
    <text evidence="1">Cofactor biosynthesis; thiamine diphosphate biosynthesis; thiamine diphosphate from thiamine phosphate: step 1/1.</text>
</comment>
<feature type="binding site" evidence="1">
    <location>
        <position position="79"/>
    </location>
    <ligand>
        <name>Mg(2+)</name>
        <dbReference type="ChEBI" id="CHEBI:18420"/>
        <label>2</label>
    </ligand>
</feature>
<feature type="domain" description="PurM-like N-terminal" evidence="2">
    <location>
        <begin position="41"/>
        <end position="143"/>
    </location>
</feature>
<keyword evidence="1" id="KW-0784">Thiamine biosynthesis</keyword>
<evidence type="ECO:0000256" key="1">
    <source>
        <dbReference type="HAMAP-Rule" id="MF_02128"/>
    </source>
</evidence>
<gene>
    <name evidence="1" type="primary">thiL</name>
    <name evidence="3" type="ORF">ENP55_01480</name>
</gene>
<keyword evidence="1" id="KW-0547">Nucleotide-binding</keyword>
<keyword evidence="1" id="KW-0479">Metal-binding</keyword>
<dbReference type="InterPro" id="IPR006283">
    <property type="entry name" value="ThiL-like"/>
</dbReference>
<proteinExistence type="inferred from homology"/>
<dbReference type="InterPro" id="IPR036676">
    <property type="entry name" value="PurM-like_C_sf"/>
</dbReference>
<dbReference type="CDD" id="cd02194">
    <property type="entry name" value="ThiL"/>
    <property type="match status" value="1"/>
</dbReference>
<dbReference type="GO" id="GO:0005524">
    <property type="term" value="F:ATP binding"/>
    <property type="evidence" value="ECO:0007669"/>
    <property type="project" value="UniProtKB-UniRule"/>
</dbReference>
<dbReference type="SUPFAM" id="SSF56042">
    <property type="entry name" value="PurM C-terminal domain-like"/>
    <property type="match status" value="1"/>
</dbReference>
<organism evidence="3">
    <name type="scientific">Thermosphaera aggregans</name>
    <dbReference type="NCBI Taxonomy" id="54254"/>
    <lineage>
        <taxon>Archaea</taxon>
        <taxon>Thermoproteota</taxon>
        <taxon>Thermoprotei</taxon>
        <taxon>Desulfurococcales</taxon>
        <taxon>Desulfurococcaceae</taxon>
        <taxon>Thermosphaera</taxon>
    </lineage>
</organism>
<dbReference type="PANTHER" id="PTHR30270">
    <property type="entry name" value="THIAMINE-MONOPHOSPHATE KINASE"/>
    <property type="match status" value="1"/>
</dbReference>
<comment type="caution">
    <text evidence="1">Lacks conserved residue(s) required for the propagation of feature annotation.</text>
</comment>
<feature type="binding site" evidence="1">
    <location>
        <position position="218"/>
    </location>
    <ligand>
        <name>ATP</name>
        <dbReference type="ChEBI" id="CHEBI:30616"/>
    </ligand>
</feature>
<feature type="binding site" evidence="1">
    <location>
        <position position="35"/>
    </location>
    <ligand>
        <name>Mg(2+)</name>
        <dbReference type="ChEBI" id="CHEBI:18420"/>
        <label>3</label>
    </ligand>
</feature>
<dbReference type="PANTHER" id="PTHR30270:SF0">
    <property type="entry name" value="THIAMINE-MONOPHOSPHATE KINASE"/>
    <property type="match status" value="1"/>
</dbReference>
<comment type="miscellaneous">
    <text evidence="1">Reaction mechanism of ThiL seems to utilize a direct, inline transfer of the gamma-phosphate of ATP to TMP rather than a phosphorylated enzyme intermediate.</text>
</comment>
<dbReference type="Gene3D" id="3.90.650.10">
    <property type="entry name" value="PurM-like C-terminal domain"/>
    <property type="match status" value="1"/>
</dbReference>
<dbReference type="GO" id="GO:0009030">
    <property type="term" value="F:thiamine-phosphate kinase activity"/>
    <property type="evidence" value="ECO:0007669"/>
    <property type="project" value="UniProtKB-UniRule"/>
</dbReference>
<feature type="binding site" evidence="1">
    <location>
        <position position="127"/>
    </location>
    <ligand>
        <name>Mg(2+)</name>
        <dbReference type="ChEBI" id="CHEBI:18420"/>
        <label>1</label>
    </ligand>
</feature>
<comment type="similarity">
    <text evidence="1">Belongs to the thiamine-monophosphate kinase family.</text>
</comment>
<dbReference type="InterPro" id="IPR016188">
    <property type="entry name" value="PurM-like_N"/>
</dbReference>
<feature type="binding site" evidence="1">
    <location>
        <position position="152"/>
    </location>
    <ligand>
        <name>ATP</name>
        <dbReference type="ChEBI" id="CHEBI:30616"/>
    </ligand>
</feature>
<dbReference type="HAMAP" id="MF_02128">
    <property type="entry name" value="TMP_kinase"/>
    <property type="match status" value="1"/>
</dbReference>
<dbReference type="GO" id="GO:0009228">
    <property type="term" value="P:thiamine biosynthetic process"/>
    <property type="evidence" value="ECO:0007669"/>
    <property type="project" value="UniProtKB-KW"/>
</dbReference>
<feature type="binding site" evidence="1">
    <location>
        <position position="268"/>
    </location>
    <ligand>
        <name>substrate</name>
    </ligand>
</feature>
<feature type="binding site" evidence="1">
    <location>
        <position position="35"/>
    </location>
    <ligand>
        <name>Mg(2+)</name>
        <dbReference type="ChEBI" id="CHEBI:18420"/>
        <label>4</label>
    </ligand>
</feature>
<dbReference type="SUPFAM" id="SSF55326">
    <property type="entry name" value="PurM N-terminal domain-like"/>
    <property type="match status" value="1"/>
</dbReference>
<feature type="binding site" evidence="1">
    <location>
        <position position="51"/>
    </location>
    <ligand>
        <name>Mg(2+)</name>
        <dbReference type="ChEBI" id="CHEBI:18420"/>
        <label>1</label>
    </ligand>
</feature>
<feature type="binding site" evidence="1">
    <location>
        <position position="79"/>
    </location>
    <ligand>
        <name>Mg(2+)</name>
        <dbReference type="ChEBI" id="CHEBI:18420"/>
        <label>4</label>
    </ligand>
</feature>
<keyword evidence="1" id="KW-0067">ATP-binding</keyword>
<dbReference type="EC" id="2.7.4.16" evidence="1"/>
<feature type="binding site" evidence="1">
    <location>
        <position position="79"/>
    </location>
    <ligand>
        <name>Mg(2+)</name>
        <dbReference type="ChEBI" id="CHEBI:18420"/>
        <label>3</label>
    </ligand>
</feature>
<feature type="binding site" evidence="1">
    <location>
        <position position="219"/>
    </location>
    <ligand>
        <name>Mg(2+)</name>
        <dbReference type="ChEBI" id="CHEBI:18420"/>
        <label>5</label>
    </ligand>
</feature>
<dbReference type="UniPathway" id="UPA00060">
    <property type="reaction ID" value="UER00142"/>
</dbReference>
<dbReference type="Pfam" id="PF00586">
    <property type="entry name" value="AIRS"/>
    <property type="match status" value="1"/>
</dbReference>
<feature type="binding site" evidence="1">
    <location>
        <begin position="126"/>
        <end position="127"/>
    </location>
    <ligand>
        <name>ATP</name>
        <dbReference type="ChEBI" id="CHEBI:30616"/>
    </ligand>
</feature>
<reference evidence="3" key="1">
    <citation type="journal article" date="2020" name="mSystems">
        <title>Genome- and Community-Level Interaction Insights into Carbon Utilization and Element Cycling Functions of Hydrothermarchaeota in Hydrothermal Sediment.</title>
        <authorList>
            <person name="Zhou Z."/>
            <person name="Liu Y."/>
            <person name="Xu W."/>
            <person name="Pan J."/>
            <person name="Luo Z.H."/>
            <person name="Li M."/>
        </authorList>
    </citation>
    <scope>NUCLEOTIDE SEQUENCE [LARGE SCALE GENOMIC DNA]</scope>
    <source>
        <strain evidence="3">SpSt-23</strain>
    </source>
</reference>
<feature type="binding site" evidence="1">
    <location>
        <position position="216"/>
    </location>
    <ligand>
        <name>Mg(2+)</name>
        <dbReference type="ChEBI" id="CHEBI:18420"/>
        <label>3</label>
    </ligand>
</feature>
<dbReference type="EMBL" id="DSJT01000005">
    <property type="protein sequence ID" value="HEF86981.1"/>
    <property type="molecule type" value="Genomic_DNA"/>
</dbReference>
<evidence type="ECO:0000313" key="3">
    <source>
        <dbReference type="EMBL" id="HEF86981.1"/>
    </source>
</evidence>
<sequence length="330" mass="35778">MTTLKDLGEKNVIEEIARIVGMRVFKGEVLSYPDDAKDLLPKAPRLVVNIDGYGIERLRLPWRDSSDVGWCAITGSVSDIIVKGGTPDAVLIALGLPPDYPLLELRKLAEGIKDAVSYYGVRLIGGDTNSSSEPWIAVATIGFTPAKKPPSRKGLRTGDYIVVTGVYGAMGVVALKGVEVAGRYAWVVEKTKRPVANKELSVVVSSNYRWITASMDVSDGLGYTLLTLSTESGARILLTQPPLYEPGLVDECKGDMECVIKTAMSGGEEYGAVLGVRPEGLSSVLKDLEYYQIPYRLVGRVVDGEPGVFYGDKPLTFASWDQFKGWNHGV</sequence>
<dbReference type="PIRSF" id="PIRSF005303">
    <property type="entry name" value="Thiam_monoph_kin"/>
    <property type="match status" value="1"/>
</dbReference>
<evidence type="ECO:0000259" key="2">
    <source>
        <dbReference type="Pfam" id="PF00586"/>
    </source>
</evidence>
<feature type="binding site" evidence="1">
    <location>
        <position position="51"/>
    </location>
    <ligand>
        <name>Mg(2+)</name>
        <dbReference type="ChEBI" id="CHEBI:18420"/>
        <label>2</label>
    </ligand>
</feature>
<protein>
    <recommendedName>
        <fullName evidence="1">Thiamine-monophosphate kinase</fullName>
        <shortName evidence="1">TMP kinase</shortName>
        <shortName evidence="1">Thiamine-phosphate kinase</shortName>
        <ecNumber evidence="1">2.7.4.16</ecNumber>
    </recommendedName>
</protein>
<keyword evidence="1" id="KW-0808">Transferase</keyword>
<name>A0A7C2FDZ3_9CREN</name>
<dbReference type="Gene3D" id="3.30.1330.10">
    <property type="entry name" value="PurM-like, N-terminal domain"/>
    <property type="match status" value="1"/>
</dbReference>
<keyword evidence="1" id="KW-0460">Magnesium</keyword>
<comment type="caution">
    <text evidence="3">The sequence shown here is derived from an EMBL/GenBank/DDBJ whole genome shotgun (WGS) entry which is preliminary data.</text>
</comment>
<accession>A0A7C2FDZ3</accession>
<feature type="binding site" evidence="1">
    <location>
        <position position="326"/>
    </location>
    <ligand>
        <name>substrate</name>
    </ligand>
</feature>